<accession>A0AAV3F7Q1</accession>
<evidence type="ECO:0000256" key="2">
    <source>
        <dbReference type="ARBA" id="ARBA00023172"/>
    </source>
</evidence>
<keyword evidence="2" id="KW-0233">DNA recombination</keyword>
<dbReference type="SUPFAM" id="SSF56349">
    <property type="entry name" value="DNA breaking-rejoining enzymes"/>
    <property type="match status" value="1"/>
</dbReference>
<dbReference type="InterPro" id="IPR013762">
    <property type="entry name" value="Integrase-like_cat_sf"/>
</dbReference>
<name>A0AAV3F7Q1_9FLAO</name>
<dbReference type="GO" id="GO:0003677">
    <property type="term" value="F:DNA binding"/>
    <property type="evidence" value="ECO:0007669"/>
    <property type="project" value="UniProtKB-KW"/>
</dbReference>
<evidence type="ECO:0000256" key="1">
    <source>
        <dbReference type="ARBA" id="ARBA00023125"/>
    </source>
</evidence>
<dbReference type="Gene3D" id="1.10.150.130">
    <property type="match status" value="1"/>
</dbReference>
<dbReference type="Pfam" id="PF00589">
    <property type="entry name" value="Phage_integrase"/>
    <property type="match status" value="1"/>
</dbReference>
<proteinExistence type="predicted"/>
<gene>
    <name evidence="4" type="ORF">HMPREF9715_00564</name>
</gene>
<dbReference type="PROSITE" id="PS51898">
    <property type="entry name" value="TYR_RECOMBINASE"/>
    <property type="match status" value="1"/>
</dbReference>
<organism evidence="4 5">
    <name type="scientific">Myroides odoratimimus CIP 101113</name>
    <dbReference type="NCBI Taxonomy" id="883154"/>
    <lineage>
        <taxon>Bacteria</taxon>
        <taxon>Pseudomonadati</taxon>
        <taxon>Bacteroidota</taxon>
        <taxon>Flavobacteriia</taxon>
        <taxon>Flavobacteriales</taxon>
        <taxon>Flavobacteriaceae</taxon>
        <taxon>Myroides</taxon>
    </lineage>
</organism>
<dbReference type="InterPro" id="IPR002104">
    <property type="entry name" value="Integrase_catalytic"/>
</dbReference>
<reference evidence="4 5" key="1">
    <citation type="submission" date="2011-11" db="EMBL/GenBank/DDBJ databases">
        <title>The Genome Sequence of Myroides odoratimimus CIP 101113.</title>
        <authorList>
            <person name="Earl A."/>
            <person name="Ward D."/>
            <person name="Feldgarden M."/>
            <person name="Gevers D."/>
            <person name="Huys G."/>
            <person name="Young S.K."/>
            <person name="Zeng Q."/>
            <person name="Gargeya S."/>
            <person name="Fitzgerald M."/>
            <person name="Haas B."/>
            <person name="Abouelleil A."/>
            <person name="Alvarado L."/>
            <person name="Arachchi H.M."/>
            <person name="Berlin A."/>
            <person name="Brown A."/>
            <person name="Chapman S.B."/>
            <person name="Chen Z."/>
            <person name="Dunbar C."/>
            <person name="Freedman E."/>
            <person name="Gearin G."/>
            <person name="Goldberg J."/>
            <person name="Griggs A."/>
            <person name="Gujja S."/>
            <person name="Heiman D."/>
            <person name="Howarth C."/>
            <person name="Larson L."/>
            <person name="Lui A."/>
            <person name="MacDonald P.J.P."/>
            <person name="Montmayeur A."/>
            <person name="Murphy C."/>
            <person name="Neiman D."/>
            <person name="Pearson M."/>
            <person name="Priest M."/>
            <person name="Roberts A."/>
            <person name="Saif S."/>
            <person name="Shea T."/>
            <person name="Shenoy N."/>
            <person name="Sisk P."/>
            <person name="Stolte C."/>
            <person name="Sykes S."/>
            <person name="Wortman J."/>
            <person name="Nusbaum C."/>
            <person name="Birren B."/>
        </authorList>
    </citation>
    <scope>NUCLEOTIDE SEQUENCE [LARGE SCALE GENOMIC DNA]</scope>
    <source>
        <strain evidence="4 5">CIP 101113</strain>
    </source>
</reference>
<dbReference type="AlphaFoldDB" id="A0AAV3F7Q1"/>
<dbReference type="InterPro" id="IPR035386">
    <property type="entry name" value="Arm-DNA-bind_5"/>
</dbReference>
<dbReference type="Pfam" id="PF13102">
    <property type="entry name" value="Phage_int_SAM_5"/>
    <property type="match status" value="1"/>
</dbReference>
<comment type="caution">
    <text evidence="4">The sequence shown here is derived from an EMBL/GenBank/DDBJ whole genome shotgun (WGS) entry which is preliminary data.</text>
</comment>
<dbReference type="CDD" id="cd01185">
    <property type="entry name" value="INTN1_C_like"/>
    <property type="match status" value="1"/>
</dbReference>
<evidence type="ECO:0000313" key="4">
    <source>
        <dbReference type="EMBL" id="EHO14679.1"/>
    </source>
</evidence>
<dbReference type="Gene3D" id="1.10.443.10">
    <property type="entry name" value="Intergrase catalytic core"/>
    <property type="match status" value="1"/>
</dbReference>
<dbReference type="RefSeq" id="WP_006262745.1">
    <property type="nucleotide sequence ID" value="NZ_JH590837.1"/>
</dbReference>
<evidence type="ECO:0000313" key="5">
    <source>
        <dbReference type="Proteomes" id="UP000004834"/>
    </source>
</evidence>
<feature type="domain" description="Tyr recombinase" evidence="3">
    <location>
        <begin position="217"/>
        <end position="405"/>
    </location>
</feature>
<dbReference type="GO" id="GO:0015074">
    <property type="term" value="P:DNA integration"/>
    <property type="evidence" value="ECO:0007669"/>
    <property type="project" value="InterPro"/>
</dbReference>
<dbReference type="GO" id="GO:0006310">
    <property type="term" value="P:DNA recombination"/>
    <property type="evidence" value="ECO:0007669"/>
    <property type="project" value="UniProtKB-KW"/>
</dbReference>
<protein>
    <recommendedName>
        <fullName evidence="3">Tyr recombinase domain-containing protein</fullName>
    </recommendedName>
</protein>
<dbReference type="EMBL" id="AGEE01000005">
    <property type="protein sequence ID" value="EHO14679.1"/>
    <property type="molecule type" value="Genomic_DNA"/>
</dbReference>
<sequence>MKYYFELRKDKIDKEGMVPIRLVVTAPKVRIRKNISVKTKLDDWDVEINQIRNIKREDNELYLDYKEYNAILTNIINKVEHIFDFFRFNSIPFTEKMFEEKYKLETVSVSIRFFDAFSEYIKVSTISKAKSTITKYNSVKAFFIDFATYSKYVMRFDTIDFRFEEAFMEYCFVERKTLNNYYGKLVATLKAFMQWAFNRGYHNSLEFKKIKRVDNEIEVVFLTMDELMKLYNHNFENRSMERARDMFCFLCFTGQRHSDIYSLRDCNIVEDYLNYTVVKTKTVHHQVYLISYAKEILEKYKDTPYSPVPRITSQKLNERLKECCEEVGITDKIRLTRYIGANRIDTEVRKCDVITSHVGRKTFITNSIILGISERVIKSTTNHKDERSFRRYVHVGESFKQKELNKWESL</sequence>
<dbReference type="Proteomes" id="UP000004834">
    <property type="component" value="Unassembled WGS sequence"/>
</dbReference>
<dbReference type="InterPro" id="IPR010998">
    <property type="entry name" value="Integrase_recombinase_N"/>
</dbReference>
<dbReference type="Pfam" id="PF17293">
    <property type="entry name" value="Arm-DNA-bind_5"/>
    <property type="match status" value="1"/>
</dbReference>
<dbReference type="InterPro" id="IPR025269">
    <property type="entry name" value="SAM-like_dom"/>
</dbReference>
<evidence type="ECO:0000259" key="3">
    <source>
        <dbReference type="PROSITE" id="PS51898"/>
    </source>
</evidence>
<keyword evidence="1" id="KW-0238">DNA-binding</keyword>
<dbReference type="InterPro" id="IPR011010">
    <property type="entry name" value="DNA_brk_join_enz"/>
</dbReference>